<organism evidence="2 3">
    <name type="scientific">Pleurostoma richardsiae</name>
    <dbReference type="NCBI Taxonomy" id="41990"/>
    <lineage>
        <taxon>Eukaryota</taxon>
        <taxon>Fungi</taxon>
        <taxon>Dikarya</taxon>
        <taxon>Ascomycota</taxon>
        <taxon>Pezizomycotina</taxon>
        <taxon>Sordariomycetes</taxon>
        <taxon>Sordariomycetidae</taxon>
        <taxon>Calosphaeriales</taxon>
        <taxon>Pleurostomataceae</taxon>
        <taxon>Pleurostoma</taxon>
    </lineage>
</organism>
<protein>
    <submittedName>
        <fullName evidence="2">Uncharacterized protein</fullName>
    </submittedName>
</protein>
<evidence type="ECO:0000313" key="2">
    <source>
        <dbReference type="EMBL" id="KAJ9138330.1"/>
    </source>
</evidence>
<name>A0AA38RIC4_9PEZI</name>
<evidence type="ECO:0000256" key="1">
    <source>
        <dbReference type="SAM" id="MobiDB-lite"/>
    </source>
</evidence>
<gene>
    <name evidence="2" type="ORF">NKR23_g8584</name>
</gene>
<dbReference type="EMBL" id="JANBVO010000030">
    <property type="protein sequence ID" value="KAJ9138330.1"/>
    <property type="molecule type" value="Genomic_DNA"/>
</dbReference>
<comment type="caution">
    <text evidence="2">The sequence shown here is derived from an EMBL/GenBank/DDBJ whole genome shotgun (WGS) entry which is preliminary data.</text>
</comment>
<proteinExistence type="predicted"/>
<feature type="compositionally biased region" description="Basic and acidic residues" evidence="1">
    <location>
        <begin position="8"/>
        <end position="18"/>
    </location>
</feature>
<reference evidence="2" key="1">
    <citation type="submission" date="2022-07" db="EMBL/GenBank/DDBJ databases">
        <title>Fungi with potential for degradation of polypropylene.</title>
        <authorList>
            <person name="Gostincar C."/>
        </authorList>
    </citation>
    <scope>NUCLEOTIDE SEQUENCE</scope>
    <source>
        <strain evidence="2">EXF-13308</strain>
    </source>
</reference>
<sequence>MLLVNPGENKEKRREQKFRTHHLSRGGRCRKTACTVFFSGAGVGLASFRVCCPPIGHVHIPHQLLHASGFDLKFVRHPPPQTLRLSLR</sequence>
<keyword evidence="3" id="KW-1185">Reference proteome</keyword>
<accession>A0AA38RIC4</accession>
<evidence type="ECO:0000313" key="3">
    <source>
        <dbReference type="Proteomes" id="UP001174694"/>
    </source>
</evidence>
<feature type="region of interest" description="Disordered" evidence="1">
    <location>
        <begin position="1"/>
        <end position="22"/>
    </location>
</feature>
<dbReference type="AlphaFoldDB" id="A0AA38RIC4"/>
<dbReference type="Proteomes" id="UP001174694">
    <property type="component" value="Unassembled WGS sequence"/>
</dbReference>